<evidence type="ECO:0000313" key="2">
    <source>
        <dbReference type="Proteomes" id="UP001157502"/>
    </source>
</evidence>
<accession>A0ACC2GAW5</accession>
<proteinExistence type="predicted"/>
<name>A0ACC2GAW5_DALPE</name>
<evidence type="ECO:0000313" key="1">
    <source>
        <dbReference type="EMBL" id="KAJ8000838.1"/>
    </source>
</evidence>
<dbReference type="Proteomes" id="UP001157502">
    <property type="component" value="Chromosome 15"/>
</dbReference>
<sequence length="96" mass="11354">MPAAGHVLSKQEDWTRGREETYQRTPVVRQRRTQIGQKQLARTPVEQQHQPRARGNLFTHWARNRISVTTRASCGVFEGMYSVIRTSCRIRWRHRP</sequence>
<gene>
    <name evidence="1" type="ORF">DPEC_G00184550</name>
</gene>
<reference evidence="1" key="1">
    <citation type="submission" date="2021-05" db="EMBL/GenBank/DDBJ databases">
        <authorList>
            <person name="Pan Q."/>
            <person name="Jouanno E."/>
            <person name="Zahm M."/>
            <person name="Klopp C."/>
            <person name="Cabau C."/>
            <person name="Louis A."/>
            <person name="Berthelot C."/>
            <person name="Parey E."/>
            <person name="Roest Crollius H."/>
            <person name="Montfort J."/>
            <person name="Robinson-Rechavi M."/>
            <person name="Bouchez O."/>
            <person name="Lampietro C."/>
            <person name="Lopez Roques C."/>
            <person name="Donnadieu C."/>
            <person name="Postlethwait J."/>
            <person name="Bobe J."/>
            <person name="Dillon D."/>
            <person name="Chandos A."/>
            <person name="von Hippel F."/>
            <person name="Guiguen Y."/>
        </authorList>
    </citation>
    <scope>NUCLEOTIDE SEQUENCE</scope>
    <source>
        <strain evidence="1">YG-Jan2019</strain>
    </source>
</reference>
<keyword evidence="2" id="KW-1185">Reference proteome</keyword>
<organism evidence="1 2">
    <name type="scientific">Dallia pectoralis</name>
    <name type="common">Alaska blackfish</name>
    <dbReference type="NCBI Taxonomy" id="75939"/>
    <lineage>
        <taxon>Eukaryota</taxon>
        <taxon>Metazoa</taxon>
        <taxon>Chordata</taxon>
        <taxon>Craniata</taxon>
        <taxon>Vertebrata</taxon>
        <taxon>Euteleostomi</taxon>
        <taxon>Actinopterygii</taxon>
        <taxon>Neopterygii</taxon>
        <taxon>Teleostei</taxon>
        <taxon>Protacanthopterygii</taxon>
        <taxon>Esociformes</taxon>
        <taxon>Umbridae</taxon>
        <taxon>Dallia</taxon>
    </lineage>
</organism>
<protein>
    <submittedName>
        <fullName evidence="1">Uncharacterized protein</fullName>
    </submittedName>
</protein>
<dbReference type="EMBL" id="CM055742">
    <property type="protein sequence ID" value="KAJ8000838.1"/>
    <property type="molecule type" value="Genomic_DNA"/>
</dbReference>
<comment type="caution">
    <text evidence="1">The sequence shown here is derived from an EMBL/GenBank/DDBJ whole genome shotgun (WGS) entry which is preliminary data.</text>
</comment>